<dbReference type="PANTHER" id="PTHR43364:SF4">
    <property type="entry name" value="NAD(P)-LINKED OXIDOREDUCTASE SUPERFAMILY PROTEIN"/>
    <property type="match status" value="1"/>
</dbReference>
<dbReference type="OrthoDB" id="9768793at2"/>
<dbReference type="PANTHER" id="PTHR43364">
    <property type="entry name" value="NADH-SPECIFIC METHYLGLYOXAL REDUCTASE-RELATED"/>
    <property type="match status" value="1"/>
</dbReference>
<proteinExistence type="predicted"/>
<evidence type="ECO:0000256" key="1">
    <source>
        <dbReference type="ARBA" id="ARBA00023002"/>
    </source>
</evidence>
<reference evidence="3 4" key="1">
    <citation type="submission" date="2019-03" db="EMBL/GenBank/DDBJ databases">
        <title>Genomic Encyclopedia of Type Strains, Phase IV (KMG-IV): sequencing the most valuable type-strain genomes for metagenomic binning, comparative biology and taxonomic classification.</title>
        <authorList>
            <person name="Goeker M."/>
        </authorList>
    </citation>
    <scope>NUCLEOTIDE SEQUENCE [LARGE SCALE GENOMIC DNA]</scope>
    <source>
        <strain evidence="3 4">DSM 45765</strain>
    </source>
</reference>
<dbReference type="SUPFAM" id="SSF51430">
    <property type="entry name" value="NAD(P)-linked oxidoreductase"/>
    <property type="match status" value="1"/>
</dbReference>
<dbReference type="GO" id="GO:0005829">
    <property type="term" value="C:cytosol"/>
    <property type="evidence" value="ECO:0007669"/>
    <property type="project" value="TreeGrafter"/>
</dbReference>
<dbReference type="Proteomes" id="UP000294911">
    <property type="component" value="Unassembled WGS sequence"/>
</dbReference>
<keyword evidence="4" id="KW-1185">Reference proteome</keyword>
<dbReference type="Pfam" id="PF00248">
    <property type="entry name" value="Aldo_ket_red"/>
    <property type="match status" value="1"/>
</dbReference>
<organism evidence="3 4">
    <name type="scientific">Tamaricihabitans halophyticus</name>
    <dbReference type="NCBI Taxonomy" id="1262583"/>
    <lineage>
        <taxon>Bacteria</taxon>
        <taxon>Bacillati</taxon>
        <taxon>Actinomycetota</taxon>
        <taxon>Actinomycetes</taxon>
        <taxon>Pseudonocardiales</taxon>
        <taxon>Pseudonocardiaceae</taxon>
        <taxon>Tamaricihabitans</taxon>
    </lineage>
</organism>
<dbReference type="InterPro" id="IPR050523">
    <property type="entry name" value="AKR_Detox_Biosynth"/>
</dbReference>
<dbReference type="RefSeq" id="WP_132878769.1">
    <property type="nucleotide sequence ID" value="NZ_SLXQ01000010.1"/>
</dbReference>
<evidence type="ECO:0000313" key="4">
    <source>
        <dbReference type="Proteomes" id="UP000294911"/>
    </source>
</evidence>
<dbReference type="AlphaFoldDB" id="A0A4R2QH72"/>
<protein>
    <submittedName>
        <fullName evidence="3">Aryl-alcohol dehydrogenase-like predicted oxidoreductase</fullName>
    </submittedName>
</protein>
<gene>
    <name evidence="3" type="ORF">EV191_11044</name>
</gene>
<dbReference type="CDD" id="cd19080">
    <property type="entry name" value="AKR_AKR9A_9B"/>
    <property type="match status" value="1"/>
</dbReference>
<dbReference type="InterPro" id="IPR023210">
    <property type="entry name" value="NADP_OxRdtase_dom"/>
</dbReference>
<feature type="domain" description="NADP-dependent oxidoreductase" evidence="2">
    <location>
        <begin position="16"/>
        <end position="294"/>
    </location>
</feature>
<name>A0A4R2QH72_9PSEU</name>
<sequence length="324" mass="35438">MRYRLFGRTGLRVSELFLGAMTLSDAAETRRIVAAYAEAGGNVLDTASAYGDSERLLGEALAGRGRFPSTERDRFVLASKYTLSRDQQDPNAAGNHRKNLIGSLEQSLRRLRTDYLDVLWVHTWDRHTPIEETLRALDDLVRAGKIRYIGVSDTPAWVISRADLLAEWRGWTAFAGIQVPYSLVNRDIERDIVPLAEHLGLSIAAWGVLDHGGLTGSSRVAEPTERQRRVVAALREVAGELGASPGQVAIAWTMARSAVVHPIVGFRHADRVPDSLAAVELRLPAETVITLEAAAPFEPGPYADFLTESAASPFVFGNSTILGR</sequence>
<accession>A0A4R2QH72</accession>
<dbReference type="EMBL" id="SLXQ01000010">
    <property type="protein sequence ID" value="TCP48487.1"/>
    <property type="molecule type" value="Genomic_DNA"/>
</dbReference>
<evidence type="ECO:0000313" key="3">
    <source>
        <dbReference type="EMBL" id="TCP48487.1"/>
    </source>
</evidence>
<evidence type="ECO:0000259" key="2">
    <source>
        <dbReference type="Pfam" id="PF00248"/>
    </source>
</evidence>
<keyword evidence="1" id="KW-0560">Oxidoreductase</keyword>
<dbReference type="InterPro" id="IPR036812">
    <property type="entry name" value="NAD(P)_OxRdtase_dom_sf"/>
</dbReference>
<dbReference type="GO" id="GO:0016491">
    <property type="term" value="F:oxidoreductase activity"/>
    <property type="evidence" value="ECO:0007669"/>
    <property type="project" value="UniProtKB-KW"/>
</dbReference>
<dbReference type="Gene3D" id="3.20.20.100">
    <property type="entry name" value="NADP-dependent oxidoreductase domain"/>
    <property type="match status" value="1"/>
</dbReference>
<comment type="caution">
    <text evidence="3">The sequence shown here is derived from an EMBL/GenBank/DDBJ whole genome shotgun (WGS) entry which is preliminary data.</text>
</comment>